<reference evidence="2 3" key="1">
    <citation type="submission" date="2019-09" db="EMBL/GenBank/DDBJ databases">
        <title>Draft genome sequence assemblies of isolates from the urinary tract.</title>
        <authorList>
            <person name="Mores C.R."/>
            <person name="Putonti C."/>
            <person name="Wolfe A.J."/>
        </authorList>
    </citation>
    <scope>NUCLEOTIDE SEQUENCE [LARGE SCALE GENOMIC DNA]</scope>
    <source>
        <strain evidence="2 3">UMB623</strain>
    </source>
</reference>
<name>A0A5N1GGN9_9LACT</name>
<gene>
    <name evidence="2" type="ORF">F6I03_08180</name>
</gene>
<dbReference type="OrthoDB" id="123158at2"/>
<feature type="domain" description="ABM" evidence="1">
    <location>
        <begin position="3"/>
        <end position="94"/>
    </location>
</feature>
<dbReference type="GO" id="GO:0004497">
    <property type="term" value="F:monooxygenase activity"/>
    <property type="evidence" value="ECO:0007669"/>
    <property type="project" value="UniProtKB-KW"/>
</dbReference>
<keyword evidence="2" id="KW-0560">Oxidoreductase</keyword>
<comment type="caution">
    <text evidence="2">The sequence shown here is derived from an EMBL/GenBank/DDBJ whole genome shotgun (WGS) entry which is preliminary data.</text>
</comment>
<accession>A0A5N1GGN9</accession>
<proteinExistence type="predicted"/>
<dbReference type="EMBL" id="VYWO01000006">
    <property type="protein sequence ID" value="KAA9300127.1"/>
    <property type="molecule type" value="Genomic_DNA"/>
</dbReference>
<evidence type="ECO:0000313" key="3">
    <source>
        <dbReference type="Proteomes" id="UP000327148"/>
    </source>
</evidence>
<organism evidence="2 3">
    <name type="scientific">Aerococcus sanguinicola</name>
    <dbReference type="NCBI Taxonomy" id="119206"/>
    <lineage>
        <taxon>Bacteria</taxon>
        <taxon>Bacillati</taxon>
        <taxon>Bacillota</taxon>
        <taxon>Bacilli</taxon>
        <taxon>Lactobacillales</taxon>
        <taxon>Aerococcaceae</taxon>
        <taxon>Aerococcus</taxon>
    </lineage>
</organism>
<dbReference type="InterPro" id="IPR007138">
    <property type="entry name" value="ABM_dom"/>
</dbReference>
<dbReference type="Gene3D" id="3.30.70.100">
    <property type="match status" value="1"/>
</dbReference>
<dbReference type="InterPro" id="IPR011008">
    <property type="entry name" value="Dimeric_a/b-barrel"/>
</dbReference>
<dbReference type="Pfam" id="PF03992">
    <property type="entry name" value="ABM"/>
    <property type="match status" value="1"/>
</dbReference>
<dbReference type="SUPFAM" id="SSF54909">
    <property type="entry name" value="Dimeric alpha+beta barrel"/>
    <property type="match status" value="1"/>
</dbReference>
<sequence length="97" mass="11430">MTLVINIIYSGQGDNARNFAQEMMNRGVVDRIRQQPGNLRYDYFIPLEDPESILLIDTWTDQSALDAHHKSPMMAEIAELRDKYKLRMKVTRYRPEE</sequence>
<dbReference type="Proteomes" id="UP000327148">
    <property type="component" value="Unassembled WGS sequence"/>
</dbReference>
<evidence type="ECO:0000313" key="2">
    <source>
        <dbReference type="EMBL" id="KAA9300127.1"/>
    </source>
</evidence>
<keyword evidence="2" id="KW-0503">Monooxygenase</keyword>
<protein>
    <submittedName>
        <fullName evidence="2">Antibiotic biosynthesis monooxygenase</fullName>
    </submittedName>
</protein>
<dbReference type="PROSITE" id="PS51725">
    <property type="entry name" value="ABM"/>
    <property type="match status" value="1"/>
</dbReference>
<dbReference type="AlphaFoldDB" id="A0A5N1GGN9"/>
<dbReference type="RefSeq" id="WP_070431587.1">
    <property type="nucleotide sequence ID" value="NZ_VYWO01000006.1"/>
</dbReference>
<evidence type="ECO:0000259" key="1">
    <source>
        <dbReference type="PROSITE" id="PS51725"/>
    </source>
</evidence>